<keyword evidence="4" id="KW-0970">Cilium biogenesis/degradation</keyword>
<dbReference type="GeneID" id="110991232"/>
<feature type="coiled-coil region" evidence="8">
    <location>
        <begin position="1076"/>
        <end position="1161"/>
    </location>
</feature>
<evidence type="ECO:0000313" key="11">
    <source>
        <dbReference type="Proteomes" id="UP000694845"/>
    </source>
</evidence>
<dbReference type="OrthoDB" id="6351660at2759"/>
<feature type="coiled-coil region" evidence="8">
    <location>
        <begin position="2148"/>
        <end position="2313"/>
    </location>
</feature>
<feature type="compositionally biased region" description="Basic and acidic residues" evidence="9">
    <location>
        <begin position="1859"/>
        <end position="1881"/>
    </location>
</feature>
<feature type="compositionally biased region" description="Polar residues" evidence="9">
    <location>
        <begin position="1883"/>
        <end position="1896"/>
    </location>
</feature>
<dbReference type="GO" id="GO:0034451">
    <property type="term" value="C:centriolar satellite"/>
    <property type="evidence" value="ECO:0007669"/>
    <property type="project" value="TreeGrafter"/>
</dbReference>
<feature type="domain" description="Centrosomal protein of 290kDa coiled-coil region" evidence="10">
    <location>
        <begin position="1292"/>
        <end position="1419"/>
    </location>
</feature>
<feature type="coiled-coil region" evidence="8">
    <location>
        <begin position="1414"/>
        <end position="1444"/>
    </location>
</feature>
<name>A0A8B8A498_ACAPL</name>
<dbReference type="RefSeq" id="XP_022112212.1">
    <property type="nucleotide sequence ID" value="XM_022256520.1"/>
</dbReference>
<feature type="coiled-coil region" evidence="8">
    <location>
        <begin position="704"/>
        <end position="759"/>
    </location>
</feature>
<dbReference type="GO" id="GO:1905515">
    <property type="term" value="P:non-motile cilium assembly"/>
    <property type="evidence" value="ECO:0007669"/>
    <property type="project" value="TreeGrafter"/>
</dbReference>
<evidence type="ECO:0000256" key="9">
    <source>
        <dbReference type="SAM" id="MobiDB-lite"/>
    </source>
</evidence>
<accession>A0A8B8A498</accession>
<evidence type="ECO:0000256" key="3">
    <source>
        <dbReference type="ARBA" id="ARBA00022490"/>
    </source>
</evidence>
<gene>
    <name evidence="12" type="primary">LOC110991232</name>
</gene>
<proteinExistence type="predicted"/>
<keyword evidence="5 8" id="KW-0175">Coiled coil</keyword>
<evidence type="ECO:0000256" key="6">
    <source>
        <dbReference type="ARBA" id="ARBA00023212"/>
    </source>
</evidence>
<dbReference type="InterPro" id="IPR032321">
    <property type="entry name" value="Cep209_CC5"/>
</dbReference>
<feature type="coiled-coil region" evidence="8">
    <location>
        <begin position="1224"/>
        <end position="1341"/>
    </location>
</feature>
<comment type="subcellular location">
    <subcellularLocation>
        <location evidence="1">Cytoplasm</location>
        <location evidence="1">Cytoskeleton</location>
        <location evidence="1">Cilium basal body</location>
    </subcellularLocation>
    <subcellularLocation>
        <location evidence="2">Cytoplasm</location>
        <location evidence="2">Cytoskeleton</location>
        <location evidence="2">Microtubule organizing center</location>
        <location evidence="2">Centrosome</location>
    </subcellularLocation>
</comment>
<dbReference type="Proteomes" id="UP000694845">
    <property type="component" value="Unplaced"/>
</dbReference>
<feature type="compositionally biased region" description="Basic and acidic residues" evidence="9">
    <location>
        <begin position="411"/>
        <end position="420"/>
    </location>
</feature>
<feature type="coiled-coil region" evidence="8">
    <location>
        <begin position="610"/>
        <end position="668"/>
    </location>
</feature>
<evidence type="ECO:0000259" key="10">
    <source>
        <dbReference type="Pfam" id="PF16574"/>
    </source>
</evidence>
<protein>
    <submittedName>
        <fullName evidence="12">Centrosomal protein of 290 kDa-like</fullName>
    </submittedName>
</protein>
<dbReference type="PANTHER" id="PTHR18879:SF20">
    <property type="entry name" value="CENTROSOMAL PROTEIN OF 290 KDA"/>
    <property type="match status" value="1"/>
</dbReference>
<dbReference type="GO" id="GO:0035869">
    <property type="term" value="C:ciliary transition zone"/>
    <property type="evidence" value="ECO:0007669"/>
    <property type="project" value="TreeGrafter"/>
</dbReference>
<dbReference type="Pfam" id="PF16574">
    <property type="entry name" value="CEP209_CC5"/>
    <property type="match status" value="1"/>
</dbReference>
<keyword evidence="3" id="KW-0963">Cytoplasm</keyword>
<evidence type="ECO:0000256" key="5">
    <source>
        <dbReference type="ARBA" id="ARBA00023054"/>
    </source>
</evidence>
<keyword evidence="6" id="KW-0206">Cytoskeleton</keyword>
<feature type="coiled-coil region" evidence="8">
    <location>
        <begin position="1545"/>
        <end position="1579"/>
    </location>
</feature>
<evidence type="ECO:0000256" key="8">
    <source>
        <dbReference type="SAM" id="Coils"/>
    </source>
</evidence>
<dbReference type="KEGG" id="aplc:110991232"/>
<feature type="coiled-coil region" evidence="8">
    <location>
        <begin position="2356"/>
        <end position="2478"/>
    </location>
</feature>
<evidence type="ECO:0000256" key="7">
    <source>
        <dbReference type="ARBA" id="ARBA00023273"/>
    </source>
</evidence>
<feature type="compositionally biased region" description="Low complexity" evidence="9">
    <location>
        <begin position="2120"/>
        <end position="2140"/>
    </location>
</feature>
<dbReference type="GO" id="GO:0097711">
    <property type="term" value="P:ciliary basal body-plasma membrane docking"/>
    <property type="evidence" value="ECO:0007669"/>
    <property type="project" value="TreeGrafter"/>
</dbReference>
<dbReference type="CTD" id="80184"/>
<evidence type="ECO:0000256" key="1">
    <source>
        <dbReference type="ARBA" id="ARBA00004120"/>
    </source>
</evidence>
<evidence type="ECO:0000256" key="4">
    <source>
        <dbReference type="ARBA" id="ARBA00022794"/>
    </source>
</evidence>
<dbReference type="OMA" id="RIEMQQR"/>
<feature type="region of interest" description="Disordered" evidence="9">
    <location>
        <begin position="411"/>
        <end position="432"/>
    </location>
</feature>
<keyword evidence="7" id="KW-0966">Cell projection</keyword>
<feature type="compositionally biased region" description="Basic and acidic residues" evidence="9">
    <location>
        <begin position="2105"/>
        <end position="2115"/>
    </location>
</feature>
<feature type="coiled-coil region" evidence="8">
    <location>
        <begin position="1470"/>
        <end position="1497"/>
    </location>
</feature>
<dbReference type="PANTHER" id="PTHR18879">
    <property type="entry name" value="CENTROSOMAL PROTEIN OF 290 KDA"/>
    <property type="match status" value="1"/>
</dbReference>
<evidence type="ECO:0000256" key="2">
    <source>
        <dbReference type="ARBA" id="ARBA00004300"/>
    </source>
</evidence>
<dbReference type="Gene3D" id="1.20.5.340">
    <property type="match status" value="1"/>
</dbReference>
<sequence length="2488" mass="286481">MAPVDWDHIMGLDAKELTEDTADDLLSTLSKVNPSDSDAPDRLLQLFEVSRAIMQIKSEQAQVAMEELENMAQAQGQEGVRNEQALLDQIRELEEENRRLQRMGGASGSRDIRSLQNEIHELSRQSDLLQRELKEKDRELIKERRDGERFASRAEEAEREIRELKRDNDMLRTDLRDYQRQMESQRESMLQRRGDDVEVHDKLRMKNRELNDQLEEIQNLTEANEKLQDQCADLTSKLETAAKDMDSMAEAHAKLKLVLQQSDTVTQTLDKENEILREQIQDLTDQLRGKSGADDEIMEALNKKVDEWKEALVNKDEQIAELNDIIRQQKEQLTAAYMDTDKTSVVVLSQALQDKDLQLEALKKELEKSADEMADLTSQLEELKKDATQGGAPGVRMQNTIRDLRATLKDQEREGKRAEEGMQQAEADAREKDKQLNEALARMREYEAGEYGLAEAVQEIKECKKNVAVRDRNIEQLTQNVNKLEMSLNDLLEENEELRGRLGLDPKEPLDLGQVRLSKALQHQQDRALNQVLSQELERLEAERLELKKQVRLLAQQRAQRAVALGLSADDMVAIEEFTEGLKTKKKTGRVGLGDTVTQLVKGEQQIGPADSLRLKAKQLEQELVRADQVTERNRNQVAELEARNHQLVEENRQLENSMKEILQALKEQAGGGGGTGGELQIPNLERLVALLEAKTAGGNYEAQVVMKAQLDQLTGRNEELRRELRQIRNECEKAGINLDRANNKIARLEQDLQALRDAGQGAITLHHMQLPQGMAVSSAEVISSLNEQLIHALQELSNKEDQVNRCESSLVVYRRRFAVLRHQQGLLYQDYKEKQEEWESQSEGWDKAKQKLLDQMEQQEAKVQEFNRLLDTLQQSGDEQQRRIAEGTRKITVLRVNERALTRRFTVSQEVEGTLRKEVNKLRNEMVQMETAITERLGYLQRHKEASQFKIAALQRALDESVPASELESSNRQYNELAAKYRDLLQTDNQLVARNTHIDQLESENKRLESDVDILKRELATEKEKLHTLEQAVEELGRIGGGAGTKSNVQTSEHLSLAKRLTTMEMKELNERQRAEHAVRMQDQLRKTLTEMENRNLELEQKFAELTRLNLEGQKIERELRDELTTCVTKAASDMDKRRIGELERSEATLRLENEKLKEMVDVASFQTKALESRQISREKEVLSLRQQLIDIQTQSNEKAIIGKLHHHIVALQISEGTAVRKLEAANAKNKKMEARVLRLERQLDEKAQSLYHCQVDARNKARHLKRTIQELRRQFSGAVPLGDQEKFSKAMLQLKNEKEQMQSEVKVLKYEREKVSDQLAELELKHHGLQELMETLQDGKGAVKVAEWHAKMQDTRLQQLKLTRQIGRLQEQNKFLDGLSAKHEKTITYLEQDNVRVTRESEERQLLWEQRELELERMIDSLERQQKEMANAALRFEEATGSLPDPSLPISSQLEHAIRSIKTHIKTILDVRAENTALQKKLAETETQLKETEDNLLQRDKIINELRLRLPASSERDEIIKDGMAQGVRFKALEETCEHKQALKVAQTQIEGLQARLQKKEEGLQKYVGLLEEARQESAAEHKKHLEDMHSLQMKLHGQSDSAFSKFKQAAQTLVNQPGPPVPTNKQLARLQELEDLLAEQDNSLSAMSIKLKAAHTETSKWKGVLERKVQEHKAEKVRLMEGHKGEVTRLEGEISSLKTLIQEKEEEIKNLQTDLEAQREANARAPTTTMKALVERLKHDLALKEKQHKSLSQALLKLRADMVDTAQQNVKANAEEQEQQINVQKLLEKETKHIKEQLEETRDKLDRAKKELKKQKAQCSAFSSEVQELKEDLETKSSAWLKLQEEHKKLQQKMEAQTRGHKAEEPERGPSAEVDRLKKQIQSLEEQLQQTKGSDVKGATSDLKKEQSAAEVAKWEEGKKWEKRVESLRNKLKDRDKEIEQLQKAKKMMKEALNRAERIKPTTSTKLEATKKTVTSDPAIEEVKRQNYELEEEVSSLKRQQALGQGALLEEVQQQNRQLTEKLDVMERQMARRLAQTTESGSVPGAGVTAEPEREQELQRQILELSQENLELRFDAEQAKRDLPRLRQRVEDLQRYNQALKADLEQEREKGRGRLPSAAASGSAAGLKKSLGSSGKSVPELERTIGLMKKVVERVQRENEELKKAPGVTVQTEIHGLKEENQKLKTELDKLKRQVGGQLSTRYESTQKGVAKAVSENNRLRQELKREVESTEKLRVTNSQLSLDKERLQRQLEDSHEKLQIEQARGPKLEGADSKSWKSIVVTRMYEEKMRSMEQDMEKKNSTIQDMKLLLRDSAQREQALMQQVGELREKVAVLERFPADALTSDTDLVRELQQSRLTTNRLENEKAELLNELKLFRLQGSQPAENEGDKDDFLTERLHNYNKLMEENVELRTDMKSLQLEQERLRRDNERLRKELEQFDPAFFEEIEDLKYNYREAVQRNVQYEEQLRKFSQQFGVSVNVPAI</sequence>
<organism evidence="11 12">
    <name type="scientific">Acanthaster planci</name>
    <name type="common">Crown-of-thorns starfish</name>
    <dbReference type="NCBI Taxonomy" id="133434"/>
    <lineage>
        <taxon>Eukaryota</taxon>
        <taxon>Metazoa</taxon>
        <taxon>Echinodermata</taxon>
        <taxon>Eleutherozoa</taxon>
        <taxon>Asterozoa</taxon>
        <taxon>Asteroidea</taxon>
        <taxon>Valvatacea</taxon>
        <taxon>Valvatida</taxon>
        <taxon>Acanthasteridae</taxon>
        <taxon>Acanthaster</taxon>
    </lineage>
</organism>
<reference evidence="12" key="1">
    <citation type="submission" date="2025-08" db="UniProtKB">
        <authorList>
            <consortium name="RefSeq"/>
        </authorList>
    </citation>
    <scope>IDENTIFICATION</scope>
</reference>
<feature type="coiled-coil region" evidence="8">
    <location>
        <begin position="1690"/>
        <end position="1835"/>
    </location>
</feature>
<dbReference type="InterPro" id="IPR026201">
    <property type="entry name" value="Cep290"/>
</dbReference>
<feature type="coiled-coil region" evidence="8">
    <location>
        <begin position="850"/>
        <end position="877"/>
    </location>
</feature>
<dbReference type="GO" id="GO:1905349">
    <property type="term" value="P:ciliary transition zone assembly"/>
    <property type="evidence" value="ECO:0007669"/>
    <property type="project" value="TreeGrafter"/>
</dbReference>
<feature type="region of interest" description="Disordered" evidence="9">
    <location>
        <begin position="1858"/>
        <end position="1910"/>
    </location>
</feature>
<feature type="coiled-coil region" evidence="8">
    <location>
        <begin position="968"/>
        <end position="1040"/>
    </location>
</feature>
<evidence type="ECO:0000313" key="12">
    <source>
        <dbReference type="RefSeq" id="XP_022112212.1"/>
    </source>
</evidence>
<keyword evidence="11" id="KW-1185">Reference proteome</keyword>
<feature type="region of interest" description="Disordered" evidence="9">
    <location>
        <begin position="2105"/>
        <end position="2141"/>
    </location>
</feature>
<feature type="region of interest" description="Disordered" evidence="9">
    <location>
        <begin position="2037"/>
        <end position="2060"/>
    </location>
</feature>